<evidence type="ECO:0000313" key="1">
    <source>
        <dbReference type="EMBL" id="KAF0029384.1"/>
    </source>
</evidence>
<dbReference type="EMBL" id="VEVO01000016">
    <property type="protein sequence ID" value="KAF0029384.1"/>
    <property type="molecule type" value="Genomic_DNA"/>
</dbReference>
<evidence type="ECO:0000313" key="2">
    <source>
        <dbReference type="Proteomes" id="UP000438429"/>
    </source>
</evidence>
<accession>A0A6A4SES8</accession>
<proteinExistence type="predicted"/>
<dbReference type="Proteomes" id="UP000438429">
    <property type="component" value="Unassembled WGS sequence"/>
</dbReference>
<gene>
    <name evidence="1" type="ORF">F2P81_018489</name>
</gene>
<sequence>MDGRARTDDEPFSSCLLNLTWESCYEQEGIVLIQLKLSPVTLLEPTHFIPKYFCLASWLDLYKGLEEETDASSGKRVKLQQPVPRSHGVETAKMIDLSRLTLIREEMEKKQIAVLTLGCDGMSFAQPKNAKPAQLVPLSAYNQSSLGAYKSSEYCSFLRPPCLDSFLRCGNDEANYETKLRR</sequence>
<protein>
    <submittedName>
        <fullName evidence="1">Uncharacterized protein</fullName>
    </submittedName>
</protein>
<comment type="caution">
    <text evidence="1">The sequence shown here is derived from an EMBL/GenBank/DDBJ whole genome shotgun (WGS) entry which is preliminary data.</text>
</comment>
<organism evidence="1 2">
    <name type="scientific">Scophthalmus maximus</name>
    <name type="common">Turbot</name>
    <name type="synonym">Psetta maxima</name>
    <dbReference type="NCBI Taxonomy" id="52904"/>
    <lineage>
        <taxon>Eukaryota</taxon>
        <taxon>Metazoa</taxon>
        <taxon>Chordata</taxon>
        <taxon>Craniata</taxon>
        <taxon>Vertebrata</taxon>
        <taxon>Euteleostomi</taxon>
        <taxon>Actinopterygii</taxon>
        <taxon>Neopterygii</taxon>
        <taxon>Teleostei</taxon>
        <taxon>Neoteleostei</taxon>
        <taxon>Acanthomorphata</taxon>
        <taxon>Carangaria</taxon>
        <taxon>Pleuronectiformes</taxon>
        <taxon>Pleuronectoidei</taxon>
        <taxon>Scophthalmidae</taxon>
        <taxon>Scophthalmus</taxon>
    </lineage>
</organism>
<name>A0A6A4SES8_SCOMX</name>
<dbReference type="AlphaFoldDB" id="A0A6A4SES8"/>
<reference evidence="1 2" key="1">
    <citation type="submission" date="2019-06" db="EMBL/GenBank/DDBJ databases">
        <title>Draft genomes of female and male turbot (Scophthalmus maximus).</title>
        <authorList>
            <person name="Xu H."/>
            <person name="Xu X.-W."/>
            <person name="Shao C."/>
            <person name="Chen S."/>
        </authorList>
    </citation>
    <scope>NUCLEOTIDE SEQUENCE [LARGE SCALE GENOMIC DNA]</scope>
    <source>
        <strain evidence="1">Ysfricsl-2016a</strain>
        <tissue evidence="1">Blood</tissue>
    </source>
</reference>